<evidence type="ECO:0000313" key="2">
    <source>
        <dbReference type="EMBL" id="EET89804.1"/>
    </source>
</evidence>
<keyword evidence="3" id="KW-1185">Reference proteome</keyword>
<dbReference type="EMBL" id="GG697241">
    <property type="protein sequence ID" value="EET89804.1"/>
    <property type="molecule type" value="Genomic_DNA"/>
</dbReference>
<dbReference type="Gene3D" id="2.30.30.240">
    <property type="entry name" value="PRC-barrel domain"/>
    <property type="match status" value="1"/>
</dbReference>
<reference evidence="2 3" key="2">
    <citation type="journal article" date="2010" name="Proc. Natl. Acad. Sci. U.S.A.">
        <title>Enigmatic, ultrasmall, uncultivated Archaea.</title>
        <authorList>
            <person name="Baker B.J."/>
            <person name="Comolli L.R."/>
            <person name="Dick G.J."/>
            <person name="Hauser L.J."/>
            <person name="Hyatt D."/>
            <person name="Dill B.D."/>
            <person name="Land M.L."/>
            <person name="Verberkmoes N.C."/>
            <person name="Hettich R.L."/>
            <person name="Banfield J.F."/>
        </authorList>
    </citation>
    <scope>NUCLEOTIDE SEQUENCE [LARGE SCALE GENOMIC DNA]</scope>
    <source>
        <strain evidence="2">ARMAN-2</strain>
    </source>
</reference>
<dbReference type="InterPro" id="IPR027275">
    <property type="entry name" value="PRC-brl_dom"/>
</dbReference>
<evidence type="ECO:0000313" key="3">
    <source>
        <dbReference type="Proteomes" id="UP000332487"/>
    </source>
</evidence>
<evidence type="ECO:0000259" key="1">
    <source>
        <dbReference type="Pfam" id="PF05239"/>
    </source>
</evidence>
<feature type="domain" description="PRC-barrel" evidence="1">
    <location>
        <begin position="7"/>
        <end position="79"/>
    </location>
</feature>
<dbReference type="Proteomes" id="UP000332487">
    <property type="component" value="Unassembled WGS sequence"/>
</dbReference>
<accession>C7DIN0</accession>
<sequence length="83" mass="9347">MVKFIIGRQLVNKKVITNDGFDVGRFLDAEINPLTGKINAFIIEPNPDSNLFSKMKVDAGQMKIPYNAIHAVNDYIVVDRKLI</sequence>
<dbReference type="PANTHER" id="PTHR38137:SF2">
    <property type="entry name" value="PRC-BARREL DOMAIN-CONTAINING PROTEIN"/>
    <property type="match status" value="1"/>
</dbReference>
<reference evidence="2 3" key="1">
    <citation type="journal article" date="2009" name="Genome Biol.">
        <title>Community-wide analysis of microbial genome sequence signatures.</title>
        <authorList>
            <person name="Dick G.J."/>
            <person name="Andersson A.F."/>
            <person name="Baker B.J."/>
            <person name="Simmons S.L."/>
            <person name="Thomas B.C."/>
            <person name="Yelton A.P."/>
            <person name="Banfield J.F."/>
        </authorList>
    </citation>
    <scope>NUCLEOTIDE SEQUENCE [LARGE SCALE GENOMIC DNA]</scope>
    <source>
        <strain evidence="2">ARMAN-2</strain>
    </source>
</reference>
<dbReference type="AlphaFoldDB" id="C7DIN0"/>
<protein>
    <recommendedName>
        <fullName evidence="1">PRC-barrel domain-containing protein</fullName>
    </recommendedName>
</protein>
<dbReference type="PANTHER" id="PTHR38137">
    <property type="entry name" value="PRC-BARREL DOMAIN PROTEIN"/>
    <property type="match status" value="1"/>
</dbReference>
<dbReference type="SUPFAM" id="SSF50346">
    <property type="entry name" value="PRC-barrel domain"/>
    <property type="match status" value="1"/>
</dbReference>
<proteinExistence type="predicted"/>
<dbReference type="InterPro" id="IPR011033">
    <property type="entry name" value="PRC_barrel-like_sf"/>
</dbReference>
<dbReference type="Pfam" id="PF05239">
    <property type="entry name" value="PRC"/>
    <property type="match status" value="1"/>
</dbReference>
<gene>
    <name evidence="2" type="ORF">UNLARM2_0918</name>
</gene>
<name>C7DIN0_MICA2</name>
<organism evidence="2 3">
    <name type="scientific">Candidatus Micrarchaeum acidiphilum ARMAN-2</name>
    <dbReference type="NCBI Taxonomy" id="425595"/>
    <lineage>
        <taxon>Archaea</taxon>
        <taxon>Candidatus Micrarchaeota</taxon>
        <taxon>Candidatus Micrarchaeia</taxon>
        <taxon>Candidatus Micrarchaeales</taxon>
        <taxon>Candidatus Micrarchaeaceae</taxon>
        <taxon>Candidatus Micrarchaeum</taxon>
    </lineage>
</organism>